<dbReference type="FunFam" id="1.10.10.10:FF:000001">
    <property type="entry name" value="LysR family transcriptional regulator"/>
    <property type="match status" value="1"/>
</dbReference>
<dbReference type="RefSeq" id="WP_228883252.1">
    <property type="nucleotide sequence ID" value="NZ_CAJQZC010000014.1"/>
</dbReference>
<dbReference type="SUPFAM" id="SSF53850">
    <property type="entry name" value="Periplasmic binding protein-like II"/>
    <property type="match status" value="1"/>
</dbReference>
<dbReference type="EMBL" id="CAJQZC010000014">
    <property type="protein sequence ID" value="CAG4923306.1"/>
    <property type="molecule type" value="Genomic_DNA"/>
</dbReference>
<evidence type="ECO:0000256" key="1">
    <source>
        <dbReference type="ARBA" id="ARBA00009437"/>
    </source>
</evidence>
<dbReference type="SUPFAM" id="SSF46785">
    <property type="entry name" value="Winged helix' DNA-binding domain"/>
    <property type="match status" value="1"/>
</dbReference>
<dbReference type="AlphaFoldDB" id="A0A9N8S1M2"/>
<dbReference type="InterPro" id="IPR058163">
    <property type="entry name" value="LysR-type_TF_proteobact-type"/>
</dbReference>
<dbReference type="Gene3D" id="1.10.10.10">
    <property type="entry name" value="Winged helix-like DNA-binding domain superfamily/Winged helix DNA-binding domain"/>
    <property type="match status" value="1"/>
</dbReference>
<dbReference type="GO" id="GO:0043565">
    <property type="term" value="F:sequence-specific DNA binding"/>
    <property type="evidence" value="ECO:0007669"/>
    <property type="project" value="TreeGrafter"/>
</dbReference>
<dbReference type="InterPro" id="IPR036388">
    <property type="entry name" value="WH-like_DNA-bd_sf"/>
</dbReference>
<keyword evidence="4" id="KW-0804">Transcription</keyword>
<reference evidence="6" key="1">
    <citation type="submission" date="2021-04" db="EMBL/GenBank/DDBJ databases">
        <authorList>
            <person name="Vanwijnsberghe S."/>
        </authorList>
    </citation>
    <scope>NUCLEOTIDE SEQUENCE</scope>
    <source>
        <strain evidence="6">LMG 31841</strain>
    </source>
</reference>
<evidence type="ECO:0000259" key="5">
    <source>
        <dbReference type="PROSITE" id="PS50931"/>
    </source>
</evidence>
<dbReference type="GO" id="GO:0006351">
    <property type="term" value="P:DNA-templated transcription"/>
    <property type="evidence" value="ECO:0007669"/>
    <property type="project" value="TreeGrafter"/>
</dbReference>
<dbReference type="Gene3D" id="3.40.190.290">
    <property type="match status" value="1"/>
</dbReference>
<evidence type="ECO:0000313" key="6">
    <source>
        <dbReference type="EMBL" id="CAG4923306.1"/>
    </source>
</evidence>
<evidence type="ECO:0000256" key="3">
    <source>
        <dbReference type="ARBA" id="ARBA00023125"/>
    </source>
</evidence>
<dbReference type="PRINTS" id="PR00039">
    <property type="entry name" value="HTHLYSR"/>
</dbReference>
<comment type="similarity">
    <text evidence="1">Belongs to the LysR transcriptional regulatory family.</text>
</comment>
<dbReference type="CDD" id="cd08422">
    <property type="entry name" value="PBP2_CrgA_like"/>
    <property type="match status" value="1"/>
</dbReference>
<evidence type="ECO:0000256" key="2">
    <source>
        <dbReference type="ARBA" id="ARBA00023015"/>
    </source>
</evidence>
<accession>A0A9N8S1M2</accession>
<dbReference type="InterPro" id="IPR000847">
    <property type="entry name" value="LysR_HTH_N"/>
</dbReference>
<dbReference type="GO" id="GO:0003700">
    <property type="term" value="F:DNA-binding transcription factor activity"/>
    <property type="evidence" value="ECO:0007669"/>
    <property type="project" value="InterPro"/>
</dbReference>
<dbReference type="PROSITE" id="PS50931">
    <property type="entry name" value="HTH_LYSR"/>
    <property type="match status" value="1"/>
</dbReference>
<name>A0A9N8S1M2_9BURK</name>
<comment type="caution">
    <text evidence="6">The sequence shown here is derived from an EMBL/GenBank/DDBJ whole genome shotgun (WGS) entry which is preliminary data.</text>
</comment>
<dbReference type="InterPro" id="IPR036390">
    <property type="entry name" value="WH_DNA-bd_sf"/>
</dbReference>
<gene>
    <name evidence="6" type="primary">pgrR_13</name>
    <name evidence="6" type="ORF">LMG31841_05271</name>
</gene>
<keyword evidence="7" id="KW-1185">Reference proteome</keyword>
<keyword evidence="2" id="KW-0805">Transcription regulation</keyword>
<sequence>MTQTLGTVKDILALKLYTRVARLGSFSAAAREFGLSQSQVSRIIAELESDLGARLLTRTTRAVVLTDAGAEFLSRLDPILMALEDAGQSVREGSELRGMLRMSMPGSVAIREVIPRLAPFLQRHPELRLQVLLGDRPQDLVKDAVDVAIRLGRLVDSSATATLITQISRVIVASPDYIERHGEPVTPEELTRHRIVGGPASVVPTAWKFVRAGEEAVVDLNAHFSTNENEGAVAAAAAGIGITSTSEWACRRELADGSLVRLLVDWKTADIPVHAYFPMGRATRAAGRAVVEHLTADFRRELAIYAPRT</sequence>
<dbReference type="PANTHER" id="PTHR30537:SF5">
    <property type="entry name" value="HTH-TYPE TRANSCRIPTIONAL ACTIVATOR TTDR-RELATED"/>
    <property type="match status" value="1"/>
</dbReference>
<keyword evidence="3" id="KW-0238">DNA-binding</keyword>
<evidence type="ECO:0000256" key="4">
    <source>
        <dbReference type="ARBA" id="ARBA00023163"/>
    </source>
</evidence>
<dbReference type="InterPro" id="IPR005119">
    <property type="entry name" value="LysR_subst-bd"/>
</dbReference>
<evidence type="ECO:0000313" key="7">
    <source>
        <dbReference type="Proteomes" id="UP000789704"/>
    </source>
</evidence>
<organism evidence="6 7">
    <name type="scientific">Paraburkholderia saeva</name>
    <dbReference type="NCBI Taxonomy" id="2777537"/>
    <lineage>
        <taxon>Bacteria</taxon>
        <taxon>Pseudomonadati</taxon>
        <taxon>Pseudomonadota</taxon>
        <taxon>Betaproteobacteria</taxon>
        <taxon>Burkholderiales</taxon>
        <taxon>Burkholderiaceae</taxon>
        <taxon>Paraburkholderia</taxon>
    </lineage>
</organism>
<feature type="domain" description="HTH lysR-type" evidence="5">
    <location>
        <begin position="20"/>
        <end position="66"/>
    </location>
</feature>
<dbReference type="Pfam" id="PF03466">
    <property type="entry name" value="LysR_substrate"/>
    <property type="match status" value="1"/>
</dbReference>
<protein>
    <submittedName>
        <fullName evidence="6">HTH-type transcriptional regulator PgrR</fullName>
    </submittedName>
</protein>
<dbReference type="PANTHER" id="PTHR30537">
    <property type="entry name" value="HTH-TYPE TRANSCRIPTIONAL REGULATOR"/>
    <property type="match status" value="1"/>
</dbReference>
<proteinExistence type="inferred from homology"/>
<dbReference type="Proteomes" id="UP000789704">
    <property type="component" value="Unassembled WGS sequence"/>
</dbReference>
<dbReference type="Pfam" id="PF00126">
    <property type="entry name" value="HTH_1"/>
    <property type="match status" value="1"/>
</dbReference>